<evidence type="ECO:0000313" key="6">
    <source>
        <dbReference type="Proteomes" id="UP001222296"/>
    </source>
</evidence>
<gene>
    <name evidence="5" type="ORF">QBL01_11155</name>
</gene>
<dbReference type="Pfam" id="PF00445">
    <property type="entry name" value="Ribonuclease_T2"/>
    <property type="match status" value="1"/>
</dbReference>
<evidence type="ECO:0000256" key="4">
    <source>
        <dbReference type="SAM" id="Phobius"/>
    </source>
</evidence>
<dbReference type="PANTHER" id="PTHR11240">
    <property type="entry name" value="RIBONUCLEASE T2"/>
    <property type="match status" value="1"/>
</dbReference>
<dbReference type="GO" id="GO:0006401">
    <property type="term" value="P:RNA catabolic process"/>
    <property type="evidence" value="ECO:0007669"/>
    <property type="project" value="TreeGrafter"/>
</dbReference>
<dbReference type="GO" id="GO:0003723">
    <property type="term" value="F:RNA binding"/>
    <property type="evidence" value="ECO:0007669"/>
    <property type="project" value="InterPro"/>
</dbReference>
<dbReference type="EMBL" id="CP121769">
    <property type="protein sequence ID" value="WGE09762.1"/>
    <property type="molecule type" value="Genomic_DNA"/>
</dbReference>
<dbReference type="InterPro" id="IPR036430">
    <property type="entry name" value="RNase_T2-like_sf"/>
</dbReference>
<evidence type="ECO:0000256" key="3">
    <source>
        <dbReference type="SAM" id="MobiDB-lite"/>
    </source>
</evidence>
<reference evidence="5" key="1">
    <citation type="submission" date="2023-04" db="EMBL/GenBank/DDBJ databases">
        <title>Molecular characterization of the Integrative and Conjugative elements harboring multidrug-resistance gene from Glaesserella (Haemophilus) parasuis.</title>
        <authorList>
            <person name="Che Y."/>
            <person name="Zhou L."/>
        </authorList>
    </citation>
    <scope>NUCLEOTIDE SEQUENCE</scope>
    <source>
        <strain evidence="5">Z44</strain>
    </source>
</reference>
<dbReference type="InterPro" id="IPR033130">
    <property type="entry name" value="RNase_T2_His_AS_2"/>
</dbReference>
<organism evidence="5 6">
    <name type="scientific">Glaesserella parasuis</name>
    <name type="common">Haemophilus parasuis</name>
    <dbReference type="NCBI Taxonomy" id="738"/>
    <lineage>
        <taxon>Bacteria</taxon>
        <taxon>Pseudomonadati</taxon>
        <taxon>Pseudomonadota</taxon>
        <taxon>Gammaproteobacteria</taxon>
        <taxon>Pasteurellales</taxon>
        <taxon>Pasteurellaceae</taxon>
        <taxon>Glaesserella</taxon>
    </lineage>
</organism>
<dbReference type="AlphaFoldDB" id="A0A143CG39"/>
<dbReference type="PROSITE" id="PS00530">
    <property type="entry name" value="RNASE_T2_1"/>
    <property type="match status" value="1"/>
</dbReference>
<dbReference type="PROSITE" id="PS00531">
    <property type="entry name" value="RNASE_T2_2"/>
    <property type="match status" value="1"/>
</dbReference>
<accession>A0A143CG39</accession>
<protein>
    <submittedName>
        <fullName evidence="5">Ribonuclease</fullName>
    </submittedName>
</protein>
<dbReference type="RefSeq" id="WP_021118330.1">
    <property type="nucleotide sequence ID" value="NZ_CBCRUP010000004.1"/>
</dbReference>
<proteinExistence type="inferred from homology"/>
<sequence length="248" mass="28349">MKKQQSTQKHTLTQLISLVVIGIFSVITWFNNEKKEQERKQPTPAPTVSQSTNNVEIPSQLGNYDTNMAKDKFGQNLQASVDYYMLALSWSPSFCEEQRSKNNGNVPAHLALQCNQASKFGWVIHGLWPQSATARSADEHPRFCQGDLAQLPENLIKQYLPESPGASLLQGQWEKHGACAFNNAEDYFEKQKQLFRSLNLPGQELSRKELFAWLKKFNPQLKEAYLGASRNELYICYDKSWNVMDCPR</sequence>
<keyword evidence="4" id="KW-0472">Membrane</keyword>
<evidence type="ECO:0000256" key="2">
    <source>
        <dbReference type="RuleBase" id="RU004328"/>
    </source>
</evidence>
<dbReference type="PANTHER" id="PTHR11240:SF22">
    <property type="entry name" value="RIBONUCLEASE T2"/>
    <property type="match status" value="1"/>
</dbReference>
<evidence type="ECO:0000313" key="5">
    <source>
        <dbReference type="EMBL" id="WGE09762.1"/>
    </source>
</evidence>
<evidence type="ECO:0000256" key="1">
    <source>
        <dbReference type="ARBA" id="ARBA00007469"/>
    </source>
</evidence>
<dbReference type="Gene3D" id="3.90.730.10">
    <property type="entry name" value="Ribonuclease T2-like"/>
    <property type="match status" value="1"/>
</dbReference>
<dbReference type="InterPro" id="IPR001568">
    <property type="entry name" value="RNase_T2-like"/>
</dbReference>
<dbReference type="InterPro" id="IPR018188">
    <property type="entry name" value="RNase_T2_His_AS_1"/>
</dbReference>
<feature type="transmembrane region" description="Helical" evidence="4">
    <location>
        <begin position="12"/>
        <end position="30"/>
    </location>
</feature>
<feature type="region of interest" description="Disordered" evidence="3">
    <location>
        <begin position="35"/>
        <end position="58"/>
    </location>
</feature>
<name>A0A143CG39_GLAPU</name>
<feature type="compositionally biased region" description="Polar residues" evidence="3">
    <location>
        <begin position="46"/>
        <end position="58"/>
    </location>
</feature>
<dbReference type="Proteomes" id="UP001222296">
    <property type="component" value="Chromosome"/>
</dbReference>
<comment type="similarity">
    <text evidence="1 2">Belongs to the RNase T2 family.</text>
</comment>
<dbReference type="SUPFAM" id="SSF55895">
    <property type="entry name" value="Ribonuclease Rh-like"/>
    <property type="match status" value="1"/>
</dbReference>
<keyword evidence="4" id="KW-0812">Transmembrane</keyword>
<dbReference type="GO" id="GO:0033897">
    <property type="term" value="F:ribonuclease T2 activity"/>
    <property type="evidence" value="ECO:0007669"/>
    <property type="project" value="InterPro"/>
</dbReference>
<keyword evidence="4" id="KW-1133">Transmembrane helix</keyword>